<evidence type="ECO:0000256" key="1">
    <source>
        <dbReference type="SAM" id="Coils"/>
    </source>
</evidence>
<keyword evidence="1" id="KW-0175">Coiled coil</keyword>
<sequence length="245" mass="27221">MESSKELTIQEKYNKAKGYLDGKFLTNIENASSTLDEVKKALENNPNTFDESISEKLNNLIGEAEKNQTNYTNALLDKSNYSASVSSEKGLENLKKLKAINSEYKNKKVATYDEYITKFGEISNLIREIQKAEKENNSSGSSTNALAEENKNRLKAKLEELKTANQTKNDKSATNLINILTKALEAKTSEGMESDPQKRPPIDFTSTNQVDKFIAAVEKILTKIKNQDSPSTEANSSSSSSEVTR</sequence>
<feature type="region of interest" description="Disordered" evidence="2">
    <location>
        <begin position="187"/>
        <end position="208"/>
    </location>
</feature>
<proteinExistence type="predicted"/>
<reference evidence="3 4" key="1">
    <citation type="submission" date="2015-03" db="EMBL/GenBank/DDBJ databases">
        <title>Genome sequence of Mycoplasma meleagridis strain ATCC 25294.</title>
        <authorList>
            <person name="Yacoub E."/>
            <person name="Blanchard A."/>
            <person name="Sirand-Pugnet P."/>
            <person name="Mardassi B.B.A."/>
        </authorList>
    </citation>
    <scope>NUCLEOTIDE SEQUENCE [LARGE SCALE GENOMIC DNA]</scope>
    <source>
        <strain evidence="3 4">ATCC 25294</strain>
    </source>
</reference>
<dbReference type="PATRIC" id="fig|1264554.4.peg.220"/>
<feature type="compositionally biased region" description="Basic and acidic residues" evidence="2">
    <location>
        <begin position="187"/>
        <end position="201"/>
    </location>
</feature>
<keyword evidence="4" id="KW-1185">Reference proteome</keyword>
<evidence type="ECO:0000313" key="3">
    <source>
        <dbReference type="EMBL" id="KKB27037.1"/>
    </source>
</evidence>
<organism evidence="3 4">
    <name type="scientific">Mycoplasmopsis meleagridis ATCC 25294</name>
    <dbReference type="NCBI Taxonomy" id="1264554"/>
    <lineage>
        <taxon>Bacteria</taxon>
        <taxon>Bacillati</taxon>
        <taxon>Mycoplasmatota</taxon>
        <taxon>Mycoplasmoidales</taxon>
        <taxon>Metamycoplasmataceae</taxon>
        <taxon>Mycoplasmopsis</taxon>
    </lineage>
</organism>
<dbReference type="Proteomes" id="UP000033750">
    <property type="component" value="Unassembled WGS sequence"/>
</dbReference>
<dbReference type="STRING" id="29561.MM26B8_00460"/>
<feature type="compositionally biased region" description="Low complexity" evidence="2">
    <location>
        <begin position="236"/>
        <end position="245"/>
    </location>
</feature>
<evidence type="ECO:0000313" key="4">
    <source>
        <dbReference type="Proteomes" id="UP000033750"/>
    </source>
</evidence>
<evidence type="ECO:0000256" key="2">
    <source>
        <dbReference type="SAM" id="MobiDB-lite"/>
    </source>
</evidence>
<dbReference type="EMBL" id="JZXN01000009">
    <property type="protein sequence ID" value="KKB27037.1"/>
    <property type="molecule type" value="Genomic_DNA"/>
</dbReference>
<feature type="coiled-coil region" evidence="1">
    <location>
        <begin position="144"/>
        <end position="171"/>
    </location>
</feature>
<gene>
    <name evidence="3" type="ORF">MMELEA_02640</name>
</gene>
<name>A0A0F5H2H7_9BACT</name>
<protein>
    <submittedName>
        <fullName evidence="3">Uncharacterized protein</fullName>
    </submittedName>
</protein>
<dbReference type="AlphaFoldDB" id="A0A0F5H2H7"/>
<accession>A0A0F5H2H7</accession>
<feature type="region of interest" description="Disordered" evidence="2">
    <location>
        <begin position="224"/>
        <end position="245"/>
    </location>
</feature>
<comment type="caution">
    <text evidence="3">The sequence shown here is derived from an EMBL/GenBank/DDBJ whole genome shotgun (WGS) entry which is preliminary data.</text>
</comment>